<proteinExistence type="predicted"/>
<evidence type="ECO:0000313" key="2">
    <source>
        <dbReference type="EMBL" id="OOR82906.1"/>
    </source>
</evidence>
<evidence type="ECO:0000256" key="1">
    <source>
        <dbReference type="SAM" id="Coils"/>
    </source>
</evidence>
<accession>A0A1S9ZHG1</accession>
<sequence length="285" mass="32393">MGFFDELIKQKDGEYIPVWQWVNELAISHDSDIQAVTAHLQTTYKDLTVYRRDGKAIYTPKSKTGLGVYDERTIFESALDTLQSYIDSFTGELNVYELEHDTTSNPTYTDYLKKTELPTFGEQSPSMAGVNDSNSPMNAGEIIAGLQTRILDLQRQQNTTTANDDSQQQIADLQADNARLQARIAELESELNQQANATPAFDLLLDTAHEYHAPDLAHAVRLWLDIYANGKPKDDSHTNLANQWISKNTNYHKNDDGYQMMQSRIREIATPLKDFGKKRIKEIKQ</sequence>
<dbReference type="AlphaFoldDB" id="A0A1S9ZHG1"/>
<organism evidence="2 3">
    <name type="scientific">Moraxella canis</name>
    <dbReference type="NCBI Taxonomy" id="90239"/>
    <lineage>
        <taxon>Bacteria</taxon>
        <taxon>Pseudomonadati</taxon>
        <taxon>Pseudomonadota</taxon>
        <taxon>Gammaproteobacteria</taxon>
        <taxon>Moraxellales</taxon>
        <taxon>Moraxellaceae</taxon>
        <taxon>Moraxella</taxon>
    </lineage>
</organism>
<reference evidence="2 3" key="1">
    <citation type="submission" date="2017-02" db="EMBL/GenBank/DDBJ databases">
        <title>Draft genome sequence of Moraxella canis CCUG 8415A type strain.</title>
        <authorList>
            <person name="Engstrom-Jakobsson H."/>
            <person name="Salva-Serra F."/>
            <person name="Thorell K."/>
            <person name="Gonzales-Siles L."/>
            <person name="Karlsson R."/>
            <person name="Boulund F."/>
            <person name="Engstrand L."/>
            <person name="Moore E."/>
        </authorList>
    </citation>
    <scope>NUCLEOTIDE SEQUENCE [LARGE SCALE GENOMIC DNA]</scope>
    <source>
        <strain evidence="2 3">CCUG 8415A</strain>
    </source>
</reference>
<keyword evidence="1" id="KW-0175">Coiled coil</keyword>
<gene>
    <name evidence="2" type="ORF">B0180_08500</name>
</gene>
<name>A0A1S9ZHG1_9GAMM</name>
<dbReference type="EMBL" id="MUXT01000009">
    <property type="protein sequence ID" value="OOR82906.1"/>
    <property type="molecule type" value="Genomic_DNA"/>
</dbReference>
<evidence type="ECO:0000313" key="3">
    <source>
        <dbReference type="Proteomes" id="UP000190322"/>
    </source>
</evidence>
<dbReference type="RefSeq" id="WP_078256542.1">
    <property type="nucleotide sequence ID" value="NZ_MUXT01000009.1"/>
</dbReference>
<protein>
    <submittedName>
        <fullName evidence="2">Uncharacterized protein</fullName>
    </submittedName>
</protein>
<dbReference type="Proteomes" id="UP000190322">
    <property type="component" value="Unassembled WGS sequence"/>
</dbReference>
<feature type="coiled-coil region" evidence="1">
    <location>
        <begin position="163"/>
        <end position="197"/>
    </location>
</feature>
<comment type="caution">
    <text evidence="2">The sequence shown here is derived from an EMBL/GenBank/DDBJ whole genome shotgun (WGS) entry which is preliminary data.</text>
</comment>